<dbReference type="Proteomes" id="UP000078486">
    <property type="component" value="Unassembled WGS sequence"/>
</dbReference>
<sequence length="206" mass="23227">MNPNAKNPAVAPAQPVRWRMWFRFLHRDLGYLFFGMTVVYAISGLAVNHRADWNPNYRVERRQFTLPPPGSGADAAAVSEKNYTKADIAALLAEAGVKGRYKKHYAPDDRHVRVFLENGTATLDRVARVLDIELLHRRPLLHTFNRLHLNPGRWWLWFADAFAVALLVIATTGLFLLRGKHGITRRGGVLTALGIIVPGIIVYLNL</sequence>
<proteinExistence type="predicted"/>
<evidence type="ECO:0008006" key="4">
    <source>
        <dbReference type="Google" id="ProtNLM"/>
    </source>
</evidence>
<dbReference type="STRING" id="1184151.AW736_06595"/>
<accession>A0A178ILR9</accession>
<dbReference type="AlphaFoldDB" id="A0A178ILR9"/>
<keyword evidence="3" id="KW-1185">Reference proteome</keyword>
<evidence type="ECO:0000313" key="2">
    <source>
        <dbReference type="EMBL" id="OAM90708.1"/>
    </source>
</evidence>
<dbReference type="RefSeq" id="WP_084441953.1">
    <property type="nucleotide sequence ID" value="NZ_CP109796.1"/>
</dbReference>
<dbReference type="InterPro" id="IPR032307">
    <property type="entry name" value="PepSY_TM-like_2"/>
</dbReference>
<dbReference type="EMBL" id="LRRQ01000050">
    <property type="protein sequence ID" value="OAM90708.1"/>
    <property type="molecule type" value="Genomic_DNA"/>
</dbReference>
<reference evidence="2 3" key="1">
    <citation type="submission" date="2016-01" db="EMBL/GenBank/DDBJ databases">
        <title>High potential of lignocellulose degradation of a new Verrucomicrobia species.</title>
        <authorList>
            <person name="Wang Y."/>
            <person name="Shi Y."/>
            <person name="Qiu Z."/>
            <person name="Liu S."/>
            <person name="Yang H."/>
        </authorList>
    </citation>
    <scope>NUCLEOTIDE SEQUENCE [LARGE SCALE GENOMIC DNA]</scope>
    <source>
        <strain evidence="2 3">TSB47</strain>
    </source>
</reference>
<keyword evidence="1" id="KW-0812">Transmembrane</keyword>
<keyword evidence="1" id="KW-0472">Membrane</keyword>
<dbReference type="OrthoDB" id="9787788at2"/>
<evidence type="ECO:0000256" key="1">
    <source>
        <dbReference type="SAM" id="Phobius"/>
    </source>
</evidence>
<gene>
    <name evidence="2" type="ORF">AW736_06595</name>
</gene>
<evidence type="ECO:0000313" key="3">
    <source>
        <dbReference type="Proteomes" id="UP000078486"/>
    </source>
</evidence>
<feature type="transmembrane region" description="Helical" evidence="1">
    <location>
        <begin position="154"/>
        <end position="177"/>
    </location>
</feature>
<protein>
    <recommendedName>
        <fullName evidence="4">Peptidase</fullName>
    </recommendedName>
</protein>
<name>A0A178ILR9_9BACT</name>
<comment type="caution">
    <text evidence="2">The sequence shown here is derived from an EMBL/GenBank/DDBJ whole genome shotgun (WGS) entry which is preliminary data.</text>
</comment>
<dbReference type="PANTHER" id="PTHR40115">
    <property type="entry name" value="INNER MEMBRANE PROTEIN WITH PEPSY TM HELIX"/>
    <property type="match status" value="1"/>
</dbReference>
<dbReference type="PANTHER" id="PTHR40115:SF1">
    <property type="entry name" value="INNER MEMBRANE PROTEIN WITH PEPSY TM HELIX"/>
    <property type="match status" value="1"/>
</dbReference>
<organism evidence="2 3">
    <name type="scientific">Termitidicoccus mucosus</name>
    <dbReference type="NCBI Taxonomy" id="1184151"/>
    <lineage>
        <taxon>Bacteria</taxon>
        <taxon>Pseudomonadati</taxon>
        <taxon>Verrucomicrobiota</taxon>
        <taxon>Opitutia</taxon>
        <taxon>Opitutales</taxon>
        <taxon>Opitutaceae</taxon>
        <taxon>Termitidicoccus</taxon>
    </lineage>
</organism>
<feature type="transmembrane region" description="Helical" evidence="1">
    <location>
        <begin position="189"/>
        <end position="205"/>
    </location>
</feature>
<feature type="transmembrane region" description="Helical" evidence="1">
    <location>
        <begin position="29"/>
        <end position="47"/>
    </location>
</feature>
<dbReference type="Pfam" id="PF16357">
    <property type="entry name" value="PepSY_TM_like_2"/>
    <property type="match status" value="1"/>
</dbReference>
<keyword evidence="1" id="KW-1133">Transmembrane helix</keyword>